<reference evidence="2" key="1">
    <citation type="submission" date="2016-10" db="EMBL/GenBank/DDBJ databases">
        <authorList>
            <person name="Varghese N."/>
            <person name="Submissions S."/>
        </authorList>
    </citation>
    <scope>NUCLEOTIDE SEQUENCE [LARGE SCALE GENOMIC DNA]</scope>
    <source>
        <strain evidence="2">DSM 1551</strain>
    </source>
</reference>
<evidence type="ECO:0000313" key="2">
    <source>
        <dbReference type="Proteomes" id="UP000198558"/>
    </source>
</evidence>
<organism evidence="1 2">
    <name type="scientific">Thomasclavelia cocleata</name>
    <dbReference type="NCBI Taxonomy" id="69824"/>
    <lineage>
        <taxon>Bacteria</taxon>
        <taxon>Bacillati</taxon>
        <taxon>Bacillota</taxon>
        <taxon>Erysipelotrichia</taxon>
        <taxon>Erysipelotrichales</taxon>
        <taxon>Coprobacillaceae</taxon>
        <taxon>Thomasclavelia</taxon>
    </lineage>
</organism>
<dbReference type="Proteomes" id="UP000198558">
    <property type="component" value="Unassembled WGS sequence"/>
</dbReference>
<proteinExistence type="predicted"/>
<gene>
    <name evidence="1" type="ORF">SAMN04489758_11224</name>
</gene>
<name>A0A1I0EKZ1_9FIRM</name>
<accession>A0A1I0EKZ1</accession>
<sequence length="35" mass="4387">MFYKFQYTKIKNASIPDYRILNIQLNFTYLLKNQR</sequence>
<dbReference type="AlphaFoldDB" id="A0A1I0EKZ1"/>
<protein>
    <submittedName>
        <fullName evidence="1">Uncharacterized protein</fullName>
    </submittedName>
</protein>
<evidence type="ECO:0000313" key="1">
    <source>
        <dbReference type="EMBL" id="SET46039.1"/>
    </source>
</evidence>
<dbReference type="EMBL" id="FOIN01000012">
    <property type="protein sequence ID" value="SET46039.1"/>
    <property type="molecule type" value="Genomic_DNA"/>
</dbReference>
<keyword evidence="2" id="KW-1185">Reference proteome</keyword>